<dbReference type="Pfam" id="PF07859">
    <property type="entry name" value="Abhydrolase_3"/>
    <property type="match status" value="1"/>
</dbReference>
<dbReference type="EMBL" id="KL584842">
    <property type="protein sequence ID" value="KEQ60489.1"/>
    <property type="molecule type" value="Genomic_DNA"/>
</dbReference>
<dbReference type="GeneID" id="63920134"/>
<dbReference type="SUPFAM" id="SSF53474">
    <property type="entry name" value="alpha/beta-Hydrolases"/>
    <property type="match status" value="1"/>
</dbReference>
<dbReference type="InterPro" id="IPR029058">
    <property type="entry name" value="AB_hydrolase_fold"/>
</dbReference>
<organism evidence="3 4">
    <name type="scientific">Aureobasidium melanogenum (strain CBS 110374)</name>
    <name type="common">Aureobasidium pullulans var. melanogenum</name>
    <dbReference type="NCBI Taxonomy" id="1043003"/>
    <lineage>
        <taxon>Eukaryota</taxon>
        <taxon>Fungi</taxon>
        <taxon>Dikarya</taxon>
        <taxon>Ascomycota</taxon>
        <taxon>Pezizomycotina</taxon>
        <taxon>Dothideomycetes</taxon>
        <taxon>Dothideomycetidae</taxon>
        <taxon>Dothideales</taxon>
        <taxon>Saccotheciaceae</taxon>
        <taxon>Aureobasidium</taxon>
    </lineage>
</organism>
<evidence type="ECO:0000259" key="2">
    <source>
        <dbReference type="Pfam" id="PF07859"/>
    </source>
</evidence>
<dbReference type="RefSeq" id="XP_040877512.1">
    <property type="nucleotide sequence ID" value="XM_041026761.1"/>
</dbReference>
<dbReference type="PANTHER" id="PTHR48081:SF11">
    <property type="entry name" value="ALPHA_BETA HYDROLASE FOLD-3 DOMAIN-CONTAINING PROTEIN-RELATED"/>
    <property type="match status" value="1"/>
</dbReference>
<dbReference type="InterPro" id="IPR013094">
    <property type="entry name" value="AB_hydrolase_3"/>
</dbReference>
<evidence type="ECO:0000313" key="4">
    <source>
        <dbReference type="Proteomes" id="UP000030672"/>
    </source>
</evidence>
<evidence type="ECO:0000256" key="1">
    <source>
        <dbReference type="ARBA" id="ARBA00022801"/>
    </source>
</evidence>
<dbReference type="PANTHER" id="PTHR48081">
    <property type="entry name" value="AB HYDROLASE SUPERFAMILY PROTEIN C4A8.06C"/>
    <property type="match status" value="1"/>
</dbReference>
<sequence length="383" mass="42258">MAMVYVPNPGVGPATLMDKLQCLTLLPLLPWTCFQVLLRRAVWTTNDLSFKADFICNFLRSAQPLLPMSILRDTTKDSEPKFATSRRFANNKTELYEKVSRKEFSGRWICKGCPGKSTTASNVDLVLFYIHGGAYQVGHPASALAPFLRVAELADKKGISVAVFALDYSLTPEAQFPTQVSQAKAAYRYLLEDQKIDAAKIAPIGDSAGAHLILSLLSVLADEKLLPKPGAGVFLIAPWIDLRCSTGGSWTRNRDSDYLRRDIIIRAGLQVMPHELDATAPHIINFALPRPEKQSWAQILPSKVWVGIGSNEVLLDENIAFVDHLRADGVNVDFQIYQGKVHDWQIVEDLLDADKYFATVGEVPQGMMQGAANLAEVIISAMS</sequence>
<evidence type="ECO:0000313" key="3">
    <source>
        <dbReference type="EMBL" id="KEQ60489.1"/>
    </source>
</evidence>
<feature type="domain" description="Alpha/beta hydrolase fold-3" evidence="2">
    <location>
        <begin position="127"/>
        <end position="345"/>
    </location>
</feature>
<dbReference type="Gene3D" id="3.40.50.1820">
    <property type="entry name" value="alpha/beta hydrolase"/>
    <property type="match status" value="1"/>
</dbReference>
<proteinExistence type="predicted"/>
<gene>
    <name evidence="3" type="ORF">M437DRAFT_77219</name>
</gene>
<dbReference type="Proteomes" id="UP000030672">
    <property type="component" value="Unassembled WGS sequence"/>
</dbReference>
<accession>A0A074VMZ4</accession>
<protein>
    <submittedName>
        <fullName evidence="3">Alpha/beta-hydrolase</fullName>
    </submittedName>
</protein>
<dbReference type="HOGENOM" id="CLU_012494_11_0_1"/>
<keyword evidence="1 3" id="KW-0378">Hydrolase</keyword>
<keyword evidence="4" id="KW-1185">Reference proteome</keyword>
<dbReference type="STRING" id="1043003.A0A074VMZ4"/>
<dbReference type="AlphaFoldDB" id="A0A074VMZ4"/>
<reference evidence="3 4" key="1">
    <citation type="journal article" date="2014" name="BMC Genomics">
        <title>Genome sequencing of four Aureobasidium pullulans varieties: biotechnological potential, stress tolerance, and description of new species.</title>
        <authorList>
            <person name="Gostin Ar C."/>
            <person name="Ohm R.A."/>
            <person name="Kogej T."/>
            <person name="Sonjak S."/>
            <person name="Turk M."/>
            <person name="Zajc J."/>
            <person name="Zalar P."/>
            <person name="Grube M."/>
            <person name="Sun H."/>
            <person name="Han J."/>
            <person name="Sharma A."/>
            <person name="Chiniquy J."/>
            <person name="Ngan C.Y."/>
            <person name="Lipzen A."/>
            <person name="Barry K."/>
            <person name="Grigoriev I.V."/>
            <person name="Gunde-Cimerman N."/>
        </authorList>
    </citation>
    <scope>NUCLEOTIDE SEQUENCE [LARGE SCALE GENOMIC DNA]</scope>
    <source>
        <strain evidence="3 4">CBS 110374</strain>
    </source>
</reference>
<name>A0A074VMZ4_AURM1</name>
<dbReference type="InterPro" id="IPR050300">
    <property type="entry name" value="GDXG_lipolytic_enzyme"/>
</dbReference>
<dbReference type="GO" id="GO:0016787">
    <property type="term" value="F:hydrolase activity"/>
    <property type="evidence" value="ECO:0007669"/>
    <property type="project" value="UniProtKB-KW"/>
</dbReference>